<evidence type="ECO:0000259" key="3">
    <source>
        <dbReference type="Pfam" id="PF24535"/>
    </source>
</evidence>
<feature type="domain" description="DUF7598" evidence="3">
    <location>
        <begin position="79"/>
        <end position="138"/>
    </location>
</feature>
<evidence type="ECO:0000256" key="2">
    <source>
        <dbReference type="SAM" id="Phobius"/>
    </source>
</evidence>
<dbReference type="Proteomes" id="UP000053257">
    <property type="component" value="Unassembled WGS sequence"/>
</dbReference>
<proteinExistence type="predicted"/>
<feature type="transmembrane region" description="Helical" evidence="2">
    <location>
        <begin position="78"/>
        <end position="98"/>
    </location>
</feature>
<feature type="transmembrane region" description="Helical" evidence="2">
    <location>
        <begin position="142"/>
        <end position="164"/>
    </location>
</feature>
<gene>
    <name evidence="4" type="ORF">PHLGIDRAFT_112318</name>
</gene>
<keyword evidence="2" id="KW-0472">Membrane</keyword>
<feature type="region of interest" description="Disordered" evidence="1">
    <location>
        <begin position="247"/>
        <end position="305"/>
    </location>
</feature>
<sequence length="305" mass="32752">MANARTYTFIALNAVRVLSIISLLLLIGSSIFTMVDDVKAVNAFLSAGKSGNSTAFDCTVDDCDYIEGSTVPNQPAGAFWAVLNWLLVIFQSIVCILSEVSWPSAFFATFFPILGPDFGLGALGVIQGLLGAAVLSHHVNEFALVAAFFVFALGCVNILLGLIFRERVKPKRSVREWRARDRDVLPTAGSVPPLTYNSLTGAVYADEKGAQAWRSDSVGSSKSSLGFGRQATKAAEMRGYVVKEPEEATPPYAHKPISRISHPSTNSVYSESEHAHGSASNDHEDDKDEHGHVAIHDTASSATAF</sequence>
<dbReference type="InterPro" id="IPR056019">
    <property type="entry name" value="DUF7598"/>
</dbReference>
<keyword evidence="2" id="KW-0812">Transmembrane</keyword>
<evidence type="ECO:0000256" key="1">
    <source>
        <dbReference type="SAM" id="MobiDB-lite"/>
    </source>
</evidence>
<name>A0A0C3S333_PHLG1</name>
<protein>
    <recommendedName>
        <fullName evidence="3">DUF7598 domain-containing protein</fullName>
    </recommendedName>
</protein>
<feature type="compositionally biased region" description="Polar residues" evidence="1">
    <location>
        <begin position="261"/>
        <end position="270"/>
    </location>
</feature>
<organism evidence="4 5">
    <name type="scientific">Phlebiopsis gigantea (strain 11061_1 CR5-6)</name>
    <name type="common">White-rot fungus</name>
    <name type="synonym">Peniophora gigantea</name>
    <dbReference type="NCBI Taxonomy" id="745531"/>
    <lineage>
        <taxon>Eukaryota</taxon>
        <taxon>Fungi</taxon>
        <taxon>Dikarya</taxon>
        <taxon>Basidiomycota</taxon>
        <taxon>Agaricomycotina</taxon>
        <taxon>Agaricomycetes</taxon>
        <taxon>Polyporales</taxon>
        <taxon>Phanerochaetaceae</taxon>
        <taxon>Phlebiopsis</taxon>
    </lineage>
</organism>
<feature type="compositionally biased region" description="Basic and acidic residues" evidence="1">
    <location>
        <begin position="271"/>
        <end position="295"/>
    </location>
</feature>
<dbReference type="OrthoDB" id="5327148at2759"/>
<dbReference type="HOGENOM" id="CLU_085798_0_0_1"/>
<accession>A0A0C3S333</accession>
<dbReference type="AlphaFoldDB" id="A0A0C3S333"/>
<keyword evidence="2" id="KW-1133">Transmembrane helix</keyword>
<feature type="transmembrane region" description="Helical" evidence="2">
    <location>
        <begin position="105"/>
        <end position="130"/>
    </location>
</feature>
<feature type="transmembrane region" description="Helical" evidence="2">
    <location>
        <begin position="7"/>
        <end position="32"/>
    </location>
</feature>
<evidence type="ECO:0000313" key="5">
    <source>
        <dbReference type="Proteomes" id="UP000053257"/>
    </source>
</evidence>
<dbReference type="Pfam" id="PF24535">
    <property type="entry name" value="DUF7598"/>
    <property type="match status" value="1"/>
</dbReference>
<keyword evidence="5" id="KW-1185">Reference proteome</keyword>
<evidence type="ECO:0000313" key="4">
    <source>
        <dbReference type="EMBL" id="KIP02195.1"/>
    </source>
</evidence>
<dbReference type="EMBL" id="KN840694">
    <property type="protein sequence ID" value="KIP02195.1"/>
    <property type="molecule type" value="Genomic_DNA"/>
</dbReference>
<reference evidence="4 5" key="1">
    <citation type="journal article" date="2014" name="PLoS Genet.">
        <title>Analysis of the Phlebiopsis gigantea genome, transcriptome and secretome provides insight into its pioneer colonization strategies of wood.</title>
        <authorList>
            <person name="Hori C."/>
            <person name="Ishida T."/>
            <person name="Igarashi K."/>
            <person name="Samejima M."/>
            <person name="Suzuki H."/>
            <person name="Master E."/>
            <person name="Ferreira P."/>
            <person name="Ruiz-Duenas F.J."/>
            <person name="Held B."/>
            <person name="Canessa P."/>
            <person name="Larrondo L.F."/>
            <person name="Schmoll M."/>
            <person name="Druzhinina I.S."/>
            <person name="Kubicek C.P."/>
            <person name="Gaskell J.A."/>
            <person name="Kersten P."/>
            <person name="St John F."/>
            <person name="Glasner J."/>
            <person name="Sabat G."/>
            <person name="Splinter BonDurant S."/>
            <person name="Syed K."/>
            <person name="Yadav J."/>
            <person name="Mgbeahuruike A.C."/>
            <person name="Kovalchuk A."/>
            <person name="Asiegbu F.O."/>
            <person name="Lackner G."/>
            <person name="Hoffmeister D."/>
            <person name="Rencoret J."/>
            <person name="Gutierrez A."/>
            <person name="Sun H."/>
            <person name="Lindquist E."/>
            <person name="Barry K."/>
            <person name="Riley R."/>
            <person name="Grigoriev I.V."/>
            <person name="Henrissat B."/>
            <person name="Kues U."/>
            <person name="Berka R.M."/>
            <person name="Martinez A.T."/>
            <person name="Covert S.F."/>
            <person name="Blanchette R.A."/>
            <person name="Cullen D."/>
        </authorList>
    </citation>
    <scope>NUCLEOTIDE SEQUENCE [LARGE SCALE GENOMIC DNA]</scope>
    <source>
        <strain evidence="4 5">11061_1 CR5-6</strain>
    </source>
</reference>